<keyword evidence="1" id="KW-0175">Coiled coil</keyword>
<dbReference type="Proteomes" id="UP000887563">
    <property type="component" value="Unplaced"/>
</dbReference>
<evidence type="ECO:0000256" key="2">
    <source>
        <dbReference type="SAM" id="Phobius"/>
    </source>
</evidence>
<dbReference type="Pfam" id="PF03564">
    <property type="entry name" value="DUF1759"/>
    <property type="match status" value="1"/>
</dbReference>
<evidence type="ECO:0000313" key="5">
    <source>
        <dbReference type="WBParaSite" id="Minc3s00262g08888"/>
    </source>
</evidence>
<dbReference type="SMART" id="SM00343">
    <property type="entry name" value="ZnF_C2HC"/>
    <property type="match status" value="2"/>
</dbReference>
<keyword evidence="2" id="KW-0812">Transmembrane</keyword>
<feature type="transmembrane region" description="Helical" evidence="2">
    <location>
        <begin position="834"/>
        <end position="853"/>
    </location>
</feature>
<feature type="domain" description="CCHC-type" evidence="3">
    <location>
        <begin position="400"/>
        <end position="416"/>
    </location>
</feature>
<dbReference type="CDD" id="cd00303">
    <property type="entry name" value="retropepsin_like"/>
    <property type="match status" value="1"/>
</dbReference>
<keyword evidence="2" id="KW-0472">Membrane</keyword>
<organism evidence="4 5">
    <name type="scientific">Meloidogyne incognita</name>
    <name type="common">Southern root-knot nematode worm</name>
    <name type="synonym">Oxyuris incognita</name>
    <dbReference type="NCBI Taxonomy" id="6306"/>
    <lineage>
        <taxon>Eukaryota</taxon>
        <taxon>Metazoa</taxon>
        <taxon>Ecdysozoa</taxon>
        <taxon>Nematoda</taxon>
        <taxon>Chromadorea</taxon>
        <taxon>Rhabditida</taxon>
        <taxon>Tylenchina</taxon>
        <taxon>Tylenchomorpha</taxon>
        <taxon>Tylenchoidea</taxon>
        <taxon>Meloidogynidae</taxon>
        <taxon>Meloidogyninae</taxon>
        <taxon>Meloidogyne</taxon>
        <taxon>Meloidogyne incognita group</taxon>
    </lineage>
</organism>
<accession>A0A914L7K3</accession>
<feature type="domain" description="CCHC-type" evidence="3">
    <location>
        <begin position="432"/>
        <end position="448"/>
    </location>
</feature>
<protein>
    <submittedName>
        <fullName evidence="5">CCHC-type domain-containing protein</fullName>
    </submittedName>
</protein>
<dbReference type="AlphaFoldDB" id="A0A914L7K3"/>
<dbReference type="InterPro" id="IPR001878">
    <property type="entry name" value="Znf_CCHC"/>
</dbReference>
<dbReference type="InterPro" id="IPR005312">
    <property type="entry name" value="DUF1759"/>
</dbReference>
<proteinExistence type="predicted"/>
<sequence length="1034" mass="117467">MSGRIRRNLATVLESIQAYTKNATQIMNEDVDENTAEKLGLEKANLESAIALIAELDDKWGNYIDSLEAPQRMAEESVYMSFPHKTGRFEDGKEVPLSQRHFLDQNQFAREVLNMIKETIKSLERSRTNSRQSALSENNHSVDLNEERNNLNVGIENLNARMNQLEMNNARRNNARMSEYHAPQPRVNLPLLQLPRFSGDAKEWPTFWQMFSSTIDNEPSYDNVLKMSYLLSLLDGPVLNVVAGYLPTNENYPRVVELLKSRYGDSKALKEALQSELYHLAPAHDSVIGLRKFLDVVERVCRQLGDYGIQDDSWIIFSLKEKLPRGILAKLIEKERMAGKIWKIENWRSELDLLISVKEEVQRCTVNKEPEGQPRRDGRPFYQPEPTRSFPVASQYKTLFCSLCQEGGHFPSECAKYGNPQARKDRLLEQNRCLICLRDGHRAIDCPNHRRCSNCQGRHHFLVCFSRDGRNQTQPKFVGFAQRTIFQPSHTDPVAKPRQSTQSIWERRDEPHSIDHGTRCDAKFPAPKENTVVATVMDAKNKPAAYLMTKRLMVTARGRKERIPVYVFFDTGSQTSFVSRRLVEKLNPPRGREVDQLEIHGFGGASSNPLKIRSPTYMVKIQRADGNWEEMALNCTEEIATPFDMINFDEYFYNRTGVDSLEVVRAKPDIMIGIKQFWKFFISKEKEILPGLYSIQTVFGKMTTGETNFGHNSNKKSMSLVAVHASNNEPLPTPDAVVDVQSLESTCSTFTAKIEDNRNQRSISTISEEANAPLPLRPTDLVVPHGTIALNWNSADQKQLVKHPIVTKAKLAASTLMALCLVCRLNITMAIKSCSVCLILCTLMGVMVLALMGNRKMEICCGESPTEMLWTDYHSVANFWKSSREMFSTEITCSALNEGLVMDLLVNPSCNPSLAVLWALVTLTMLTKRCCGLTLCRSCHENFRMIVAIGRIGCRCWKGTKRKTSYTRARAKETIKDKRERLRTRAQYITASQTVAIEDKSEFTASSIKLLHSLHDGTRDALMTQDEQKETIEG</sequence>
<keyword evidence="4" id="KW-1185">Reference proteome</keyword>
<dbReference type="GO" id="GO:0003676">
    <property type="term" value="F:nucleic acid binding"/>
    <property type="evidence" value="ECO:0007669"/>
    <property type="project" value="InterPro"/>
</dbReference>
<dbReference type="GO" id="GO:0008270">
    <property type="term" value="F:zinc ion binding"/>
    <property type="evidence" value="ECO:0007669"/>
    <property type="project" value="InterPro"/>
</dbReference>
<reference evidence="5" key="1">
    <citation type="submission" date="2022-11" db="UniProtKB">
        <authorList>
            <consortium name="WormBaseParasite"/>
        </authorList>
    </citation>
    <scope>IDENTIFICATION</scope>
</reference>
<name>A0A914L7K3_MELIC</name>
<evidence type="ECO:0000313" key="4">
    <source>
        <dbReference type="Proteomes" id="UP000887563"/>
    </source>
</evidence>
<evidence type="ECO:0000259" key="3">
    <source>
        <dbReference type="SMART" id="SM00343"/>
    </source>
</evidence>
<dbReference type="WBParaSite" id="Minc3s00262g08888">
    <property type="protein sequence ID" value="Minc3s00262g08888"/>
    <property type="gene ID" value="Minc3s00262g08888"/>
</dbReference>
<keyword evidence="2" id="KW-1133">Transmembrane helix</keyword>
<evidence type="ECO:0000256" key="1">
    <source>
        <dbReference type="SAM" id="Coils"/>
    </source>
</evidence>
<dbReference type="PANTHER" id="PTHR47331">
    <property type="entry name" value="PHD-TYPE DOMAIN-CONTAINING PROTEIN"/>
    <property type="match status" value="1"/>
</dbReference>
<feature type="coiled-coil region" evidence="1">
    <location>
        <begin position="106"/>
        <end position="175"/>
    </location>
</feature>